<dbReference type="RefSeq" id="WP_118764499.1">
    <property type="nucleotide sequence ID" value="NZ_CABJCF010000001.1"/>
</dbReference>
<keyword evidence="2" id="KW-0808">Transferase</keyword>
<protein>
    <submittedName>
        <fullName evidence="2">N-acetyltransferase</fullName>
    </submittedName>
</protein>
<evidence type="ECO:0000259" key="1">
    <source>
        <dbReference type="PROSITE" id="PS51186"/>
    </source>
</evidence>
<evidence type="ECO:0000313" key="3">
    <source>
        <dbReference type="Proteomes" id="UP000284731"/>
    </source>
</evidence>
<comment type="caution">
    <text evidence="2">The sequence shown here is derived from an EMBL/GenBank/DDBJ whole genome shotgun (WGS) entry which is preliminary data.</text>
</comment>
<accession>A0A412PIX2</accession>
<dbReference type="PROSITE" id="PS51186">
    <property type="entry name" value="GNAT"/>
    <property type="match status" value="1"/>
</dbReference>
<dbReference type="GO" id="GO:0016747">
    <property type="term" value="F:acyltransferase activity, transferring groups other than amino-acyl groups"/>
    <property type="evidence" value="ECO:0007669"/>
    <property type="project" value="InterPro"/>
</dbReference>
<organism evidence="2 3">
    <name type="scientific">Solobacterium moorei</name>
    <dbReference type="NCBI Taxonomy" id="102148"/>
    <lineage>
        <taxon>Bacteria</taxon>
        <taxon>Bacillati</taxon>
        <taxon>Bacillota</taxon>
        <taxon>Erysipelotrichia</taxon>
        <taxon>Erysipelotrichales</taxon>
        <taxon>Erysipelotrichaceae</taxon>
        <taxon>Solobacterium</taxon>
    </lineage>
</organism>
<gene>
    <name evidence="2" type="ORF">DWX20_03535</name>
</gene>
<dbReference type="PANTHER" id="PTHR43328">
    <property type="entry name" value="ACETYLTRANSFERASE-RELATED"/>
    <property type="match status" value="1"/>
</dbReference>
<name>A0A412PIX2_9FIRM</name>
<proteinExistence type="predicted"/>
<dbReference type="Pfam" id="PF13302">
    <property type="entry name" value="Acetyltransf_3"/>
    <property type="match status" value="1"/>
</dbReference>
<evidence type="ECO:0000313" key="2">
    <source>
        <dbReference type="EMBL" id="RGT58125.1"/>
    </source>
</evidence>
<dbReference type="InterPro" id="IPR000182">
    <property type="entry name" value="GNAT_dom"/>
</dbReference>
<reference evidence="2 3" key="1">
    <citation type="submission" date="2018-08" db="EMBL/GenBank/DDBJ databases">
        <title>A genome reference for cultivated species of the human gut microbiota.</title>
        <authorList>
            <person name="Zou Y."/>
            <person name="Xue W."/>
            <person name="Luo G."/>
        </authorList>
    </citation>
    <scope>NUCLEOTIDE SEQUENCE [LARGE SCALE GENOMIC DNA]</scope>
    <source>
        <strain evidence="2 3">AF18-46</strain>
    </source>
</reference>
<dbReference type="InterPro" id="IPR016181">
    <property type="entry name" value="Acyl_CoA_acyltransferase"/>
</dbReference>
<dbReference type="EMBL" id="QRWX01000001">
    <property type="protein sequence ID" value="RGT58125.1"/>
    <property type="molecule type" value="Genomic_DNA"/>
</dbReference>
<sequence>MNADFHINGIQLETERLILRPFVKEDLDDFYAYASVEGVGEMAGWKHHASKEETQKILDMFIESNQVFAIYHKEDQKVIGSLEIKKYGREEALTEFATYQGRELGFVLSKDYWGSGIMPEAVKAVIKYLFGELNYDFLLCGYFAFNQQSKRVQEKCGFQPYRKLMMTTSEHTKEPIILNLLINPHKNITLEFSHPETLIYPQNISGKHI</sequence>
<dbReference type="Proteomes" id="UP000284731">
    <property type="component" value="Unassembled WGS sequence"/>
</dbReference>
<dbReference type="PANTHER" id="PTHR43328:SF1">
    <property type="entry name" value="N-ACETYLTRANSFERASE DOMAIN-CONTAINING PROTEIN"/>
    <property type="match status" value="1"/>
</dbReference>
<dbReference type="SUPFAM" id="SSF55729">
    <property type="entry name" value="Acyl-CoA N-acyltransferases (Nat)"/>
    <property type="match status" value="1"/>
</dbReference>
<feature type="domain" description="N-acetyltransferase" evidence="1">
    <location>
        <begin position="17"/>
        <end position="183"/>
    </location>
</feature>
<dbReference type="AlphaFoldDB" id="A0A412PIX2"/>
<dbReference type="Gene3D" id="3.40.630.30">
    <property type="match status" value="1"/>
</dbReference>